<protein>
    <submittedName>
        <fullName evidence="3">Selenocysteine lyase/cysteine desulfurase</fullName>
    </submittedName>
</protein>
<dbReference type="OrthoDB" id="4743071at2"/>
<dbReference type="Proteomes" id="UP000321154">
    <property type="component" value="Unassembled WGS sequence"/>
</dbReference>
<dbReference type="AlphaFoldDB" id="A0A7W3PIT6"/>
<dbReference type="EMBL" id="BJUV01000015">
    <property type="protein sequence ID" value="GEK83436.1"/>
    <property type="molecule type" value="Genomic_DNA"/>
</dbReference>
<evidence type="ECO:0000313" key="5">
    <source>
        <dbReference type="Proteomes" id="UP000522688"/>
    </source>
</evidence>
<evidence type="ECO:0000313" key="2">
    <source>
        <dbReference type="EMBL" id="GEK83436.1"/>
    </source>
</evidence>
<dbReference type="Gene3D" id="3.90.1150.10">
    <property type="entry name" value="Aspartate Aminotransferase, domain 1"/>
    <property type="match status" value="1"/>
</dbReference>
<reference evidence="2 4" key="1">
    <citation type="submission" date="2019-07" db="EMBL/GenBank/DDBJ databases">
        <title>Whole genome shotgun sequence of Frigoribacterium faeni NBRC 103066.</title>
        <authorList>
            <person name="Hosoyama A."/>
            <person name="Uohara A."/>
            <person name="Ohji S."/>
            <person name="Ichikawa N."/>
        </authorList>
    </citation>
    <scope>NUCLEOTIDE SEQUENCE [LARGE SCALE GENOMIC DNA]</scope>
    <source>
        <strain evidence="2 4">NBRC 103066</strain>
    </source>
</reference>
<feature type="domain" description="Aminotransferase class V" evidence="1">
    <location>
        <begin position="66"/>
        <end position="347"/>
    </location>
</feature>
<keyword evidence="3" id="KW-0456">Lyase</keyword>
<dbReference type="SUPFAM" id="SSF53383">
    <property type="entry name" value="PLP-dependent transferases"/>
    <property type="match status" value="1"/>
</dbReference>
<dbReference type="Proteomes" id="UP000522688">
    <property type="component" value="Unassembled WGS sequence"/>
</dbReference>
<dbReference type="InterPro" id="IPR000192">
    <property type="entry name" value="Aminotrans_V_dom"/>
</dbReference>
<keyword evidence="4" id="KW-1185">Reference proteome</keyword>
<accession>A0A7W3PIT6</accession>
<dbReference type="RefSeq" id="WP_146855106.1">
    <property type="nucleotide sequence ID" value="NZ_BAAAHR010000002.1"/>
</dbReference>
<organism evidence="3 5">
    <name type="scientific">Frigoribacterium faeni</name>
    <dbReference type="NCBI Taxonomy" id="145483"/>
    <lineage>
        <taxon>Bacteria</taxon>
        <taxon>Bacillati</taxon>
        <taxon>Actinomycetota</taxon>
        <taxon>Actinomycetes</taxon>
        <taxon>Micrococcales</taxon>
        <taxon>Microbacteriaceae</taxon>
        <taxon>Frigoribacterium</taxon>
    </lineage>
</organism>
<dbReference type="InterPro" id="IPR015422">
    <property type="entry name" value="PyrdxlP-dep_Trfase_small"/>
</dbReference>
<dbReference type="Gene3D" id="3.40.640.10">
    <property type="entry name" value="Type I PLP-dependent aspartate aminotransferase-like (Major domain)"/>
    <property type="match status" value="1"/>
</dbReference>
<gene>
    <name evidence="3" type="ORF">FB463_001381</name>
    <name evidence="2" type="ORF">FFA01_17450</name>
</gene>
<evidence type="ECO:0000313" key="3">
    <source>
        <dbReference type="EMBL" id="MBA8813132.1"/>
    </source>
</evidence>
<reference evidence="3 5" key="2">
    <citation type="submission" date="2020-07" db="EMBL/GenBank/DDBJ databases">
        <title>Sequencing the genomes of 1000 actinobacteria strains.</title>
        <authorList>
            <person name="Klenk H.-P."/>
        </authorList>
    </citation>
    <scope>NUCLEOTIDE SEQUENCE [LARGE SCALE GENOMIC DNA]</scope>
    <source>
        <strain evidence="3 5">DSM 10309</strain>
    </source>
</reference>
<evidence type="ECO:0000313" key="4">
    <source>
        <dbReference type="Proteomes" id="UP000321154"/>
    </source>
</evidence>
<dbReference type="EMBL" id="JACGWW010000002">
    <property type="protein sequence ID" value="MBA8813132.1"/>
    <property type="molecule type" value="Genomic_DNA"/>
</dbReference>
<dbReference type="PANTHER" id="PTHR43586">
    <property type="entry name" value="CYSTEINE DESULFURASE"/>
    <property type="match status" value="1"/>
</dbReference>
<dbReference type="GO" id="GO:0016829">
    <property type="term" value="F:lyase activity"/>
    <property type="evidence" value="ECO:0007669"/>
    <property type="project" value="UniProtKB-KW"/>
</dbReference>
<dbReference type="InterPro" id="IPR015424">
    <property type="entry name" value="PyrdxlP-dep_Trfase"/>
</dbReference>
<comment type="caution">
    <text evidence="3">The sequence shown here is derived from an EMBL/GenBank/DDBJ whole genome shotgun (WGS) entry which is preliminary data.</text>
</comment>
<name>A0A7W3PIT6_9MICO</name>
<dbReference type="InterPro" id="IPR015421">
    <property type="entry name" value="PyrdxlP-dep_Trfase_major"/>
</dbReference>
<proteinExistence type="predicted"/>
<dbReference type="Pfam" id="PF00266">
    <property type="entry name" value="Aminotran_5"/>
    <property type="match status" value="1"/>
</dbReference>
<dbReference type="PANTHER" id="PTHR43586:SF15">
    <property type="entry name" value="BLR3095 PROTEIN"/>
    <property type="match status" value="1"/>
</dbReference>
<sequence length="379" mass="38288">MTADAGTGSSLDAYLASFAEPVGYLNFGSYGPPSRVVIDTITRLATAASAGVPSSGLHAEDERALAAVSRLSGFDRSGVVLASSTSLGLMQVAFGLPRGEVLVSGAEFPSNLYAWWRSEEAGLTTVRTLPPVPGRPLAPVTPERVADAVGPDTVAVAMSAVDFRTGAVADLAGLREAVGDRLLVVDGIQGFGVIEADWTLADALVVGGQKWLRAGWGTGFVALSPRALDRLRPVLGGWTGVEGASRYDGSPHAPLPGAQRLSVTNGSPFASGALAAALSQVESVGVGMIASRIGDTAGALIERLEEAGVPVLSPVAREERAGIVVAGAPSGSAASLGARLEAAGVTATIHGDDRVRLSVHATTTPAALDAALTVLGGRA</sequence>
<evidence type="ECO:0000259" key="1">
    <source>
        <dbReference type="Pfam" id="PF00266"/>
    </source>
</evidence>